<reference evidence="2" key="1">
    <citation type="submission" date="2023-07" db="EMBL/GenBank/DDBJ databases">
        <title>30 novel species of actinomycetes from the DSMZ collection.</title>
        <authorList>
            <person name="Nouioui I."/>
        </authorList>
    </citation>
    <scope>NUCLEOTIDE SEQUENCE [LARGE SCALE GENOMIC DNA]</scope>
    <source>
        <strain evidence="2">DSM 45834</strain>
    </source>
</reference>
<evidence type="ECO:0000313" key="2">
    <source>
        <dbReference type="Proteomes" id="UP001183202"/>
    </source>
</evidence>
<protein>
    <submittedName>
        <fullName evidence="1">Uncharacterized protein</fullName>
    </submittedName>
</protein>
<organism evidence="1 2">
    <name type="scientific">Pseudonocardia charpentierae</name>
    <dbReference type="NCBI Taxonomy" id="3075545"/>
    <lineage>
        <taxon>Bacteria</taxon>
        <taxon>Bacillati</taxon>
        <taxon>Actinomycetota</taxon>
        <taxon>Actinomycetes</taxon>
        <taxon>Pseudonocardiales</taxon>
        <taxon>Pseudonocardiaceae</taxon>
        <taxon>Pseudonocardia</taxon>
    </lineage>
</organism>
<sequence length="106" mass="10385">MGALVGIVAGLIALLGLLVALGNAGYLAMLSSAARKRGISGESTAVFVKERRGTAVGTTAVAAIGLLLTLGGSVPVDLLGAILAAGGGVAAKRALDGTRNRFRGEI</sequence>
<dbReference type="EMBL" id="JAVREJ010000002">
    <property type="protein sequence ID" value="MDT0348712.1"/>
    <property type="molecule type" value="Genomic_DNA"/>
</dbReference>
<evidence type="ECO:0000313" key="1">
    <source>
        <dbReference type="EMBL" id="MDT0348712.1"/>
    </source>
</evidence>
<comment type="caution">
    <text evidence="1">The sequence shown here is derived from an EMBL/GenBank/DDBJ whole genome shotgun (WGS) entry which is preliminary data.</text>
</comment>
<accession>A0ABU2N469</accession>
<name>A0ABU2N469_9PSEU</name>
<proteinExistence type="predicted"/>
<dbReference type="Proteomes" id="UP001183202">
    <property type="component" value="Unassembled WGS sequence"/>
</dbReference>
<keyword evidence="2" id="KW-1185">Reference proteome</keyword>
<gene>
    <name evidence="1" type="ORF">RM445_04155</name>
</gene>
<dbReference type="RefSeq" id="WP_311554643.1">
    <property type="nucleotide sequence ID" value="NZ_JAVREJ010000002.1"/>
</dbReference>